<accession>A0A0E0UW04</accession>
<evidence type="ECO:0000313" key="2">
    <source>
        <dbReference type="Proteomes" id="UP000000486"/>
    </source>
</evidence>
<dbReference type="EMBL" id="CP002816">
    <property type="protein sequence ID" value="AEH92504.1"/>
    <property type="molecule type" value="Genomic_DNA"/>
</dbReference>
<dbReference type="RefSeq" id="WP_012581335.1">
    <property type="nucleotide sequence ID" value="NC_017537.1"/>
</dbReference>
<dbReference type="KEGG" id="lmq:LMM7_1499"/>
<sequence>MINSRFYEGFEGEAEISFVAGDNKLVIWNGYFETILDNLLDCSVEREGVLKEFFNHEGWYDDSPWMIEDNSLTITQLKCFDISKIDQTSMKDDLEELVKTIISFFENNRFSKIYIEYE</sequence>
<dbReference type="Proteomes" id="UP000000486">
    <property type="component" value="Chromosome"/>
</dbReference>
<gene>
    <name evidence="1" type="ordered locus">LMM7_1499</name>
</gene>
<proteinExistence type="predicted"/>
<protein>
    <submittedName>
        <fullName evidence="1">Uncharacterized protein</fullName>
    </submittedName>
</protein>
<name>A0A0E0UW04_LISMM</name>
<dbReference type="AlphaFoldDB" id="A0A0E0UW04"/>
<evidence type="ECO:0000313" key="1">
    <source>
        <dbReference type="EMBL" id="AEH92504.1"/>
    </source>
</evidence>
<dbReference type="PATRIC" id="fig|1030009.3.peg.1487"/>
<reference evidence="1 2" key="1">
    <citation type="journal article" date="2011" name="J. Bacteriol.">
        <title>Genome sequence of the nonpathogenic Listeria monocytogenes serovar 4a strain M7.</title>
        <authorList>
            <person name="Chen J."/>
            <person name="Xia Y."/>
            <person name="Cheng C."/>
            <person name="Fang C."/>
            <person name="Shan Y."/>
            <person name="Jin G."/>
            <person name="Fang W."/>
        </authorList>
    </citation>
    <scope>NUCLEOTIDE SEQUENCE [LARGE SCALE GENOMIC DNA]</scope>
    <source>
        <strain evidence="1 2">M7</strain>
    </source>
</reference>
<dbReference type="HOGENOM" id="CLU_158665_0_0_9"/>
<organism evidence="1 2">
    <name type="scientific">Listeria monocytogenes serotype 4a (strain M7)</name>
    <dbReference type="NCBI Taxonomy" id="1030009"/>
    <lineage>
        <taxon>Bacteria</taxon>
        <taxon>Bacillati</taxon>
        <taxon>Bacillota</taxon>
        <taxon>Bacilli</taxon>
        <taxon>Bacillales</taxon>
        <taxon>Listeriaceae</taxon>
        <taxon>Listeria</taxon>
    </lineage>
</organism>